<evidence type="ECO:0000256" key="6">
    <source>
        <dbReference type="ARBA" id="ARBA00022801"/>
    </source>
</evidence>
<dbReference type="GO" id="GO:0019693">
    <property type="term" value="P:ribose phosphate metabolic process"/>
    <property type="evidence" value="ECO:0007669"/>
    <property type="project" value="TreeGrafter"/>
</dbReference>
<evidence type="ECO:0000256" key="1">
    <source>
        <dbReference type="ARBA" id="ARBA00001946"/>
    </source>
</evidence>
<comment type="cofactor">
    <cofactor evidence="1 13">
        <name>Mg(2+)</name>
        <dbReference type="ChEBI" id="CHEBI:18420"/>
    </cofactor>
</comment>
<evidence type="ECO:0000256" key="8">
    <source>
        <dbReference type="ARBA" id="ARBA00025164"/>
    </source>
</evidence>
<dbReference type="Pfam" id="PF00293">
    <property type="entry name" value="NUDIX"/>
    <property type="match status" value="1"/>
</dbReference>
<comment type="caution">
    <text evidence="15">The sequence shown here is derived from an EMBL/GenBank/DDBJ whole genome shotgun (WGS) entry which is preliminary data.</text>
</comment>
<feature type="binding site" evidence="13">
    <location>
        <position position="173"/>
    </location>
    <ligand>
        <name>Mg(2+)</name>
        <dbReference type="ChEBI" id="CHEBI:18420"/>
        <label>1</label>
    </ligand>
</feature>
<evidence type="ECO:0000256" key="9">
    <source>
        <dbReference type="ARBA" id="ARBA00030162"/>
    </source>
</evidence>
<accession>A0A0Q9YSM5</accession>
<dbReference type="NCBIfam" id="TIGR00052">
    <property type="entry name" value="nudix-type nucleoside diphosphatase, YffH/AdpP family"/>
    <property type="match status" value="1"/>
</dbReference>
<comment type="similarity">
    <text evidence="2">Belongs to the Nudix hydrolase family. NudF subfamily.</text>
</comment>
<feature type="binding site" evidence="13">
    <location>
        <position position="122"/>
    </location>
    <ligand>
        <name>Mg(2+)</name>
        <dbReference type="ChEBI" id="CHEBI:18420"/>
        <label>1</label>
    </ligand>
</feature>
<name>A0A0Q9YSM5_9GAMM</name>
<dbReference type="PANTHER" id="PTHR11839:SF5">
    <property type="entry name" value="ADP-RIBOSE PYROPHOSPHATASE"/>
    <property type="match status" value="1"/>
</dbReference>
<evidence type="ECO:0000256" key="7">
    <source>
        <dbReference type="ARBA" id="ARBA00022842"/>
    </source>
</evidence>
<gene>
    <name evidence="15" type="primary">nudF</name>
    <name evidence="15" type="ORF">CC99x_00549</name>
</gene>
<comment type="catalytic activity">
    <reaction evidence="12">
        <text>ADP-D-ribose + H2O = D-ribose 5-phosphate + AMP + 2 H(+)</text>
        <dbReference type="Rhea" id="RHEA:10412"/>
        <dbReference type="ChEBI" id="CHEBI:15377"/>
        <dbReference type="ChEBI" id="CHEBI:15378"/>
        <dbReference type="ChEBI" id="CHEBI:57967"/>
        <dbReference type="ChEBI" id="CHEBI:78346"/>
        <dbReference type="ChEBI" id="CHEBI:456215"/>
        <dbReference type="EC" id="3.6.1.13"/>
    </reaction>
</comment>
<evidence type="ECO:0000256" key="12">
    <source>
        <dbReference type="ARBA" id="ARBA00049546"/>
    </source>
</evidence>
<dbReference type="InterPro" id="IPR015797">
    <property type="entry name" value="NUDIX_hydrolase-like_dom_sf"/>
</dbReference>
<dbReference type="PROSITE" id="PS51462">
    <property type="entry name" value="NUDIX"/>
    <property type="match status" value="1"/>
</dbReference>
<dbReference type="InterPro" id="IPR000086">
    <property type="entry name" value="NUDIX_hydrolase_dom"/>
</dbReference>
<dbReference type="PROSITE" id="PS00893">
    <property type="entry name" value="NUDIX_BOX"/>
    <property type="match status" value="1"/>
</dbReference>
<dbReference type="GO" id="GO:0005829">
    <property type="term" value="C:cytosol"/>
    <property type="evidence" value="ECO:0007669"/>
    <property type="project" value="TreeGrafter"/>
</dbReference>
<feature type="domain" description="Nudix hydrolase" evidence="14">
    <location>
        <begin position="63"/>
        <end position="202"/>
    </location>
</feature>
<evidence type="ECO:0000256" key="13">
    <source>
        <dbReference type="PIRSR" id="PIRSR604385-2"/>
    </source>
</evidence>
<dbReference type="InterPro" id="IPR004385">
    <property type="entry name" value="NDP_pyrophosphatase"/>
</dbReference>
<keyword evidence="6 15" id="KW-0378">Hydrolase</keyword>
<dbReference type="InterPro" id="IPR020084">
    <property type="entry name" value="NUDIX_hydrolase_CS"/>
</dbReference>
<dbReference type="GO" id="GO:0006753">
    <property type="term" value="P:nucleoside phosphate metabolic process"/>
    <property type="evidence" value="ECO:0007669"/>
    <property type="project" value="TreeGrafter"/>
</dbReference>
<evidence type="ECO:0000259" key="14">
    <source>
        <dbReference type="PROSITE" id="PS51462"/>
    </source>
</evidence>
<dbReference type="GO" id="GO:0047631">
    <property type="term" value="F:ADP-ribose diphosphatase activity"/>
    <property type="evidence" value="ECO:0007669"/>
    <property type="project" value="UniProtKB-EC"/>
</dbReference>
<dbReference type="STRING" id="437022.CC99x_00549"/>
<evidence type="ECO:0000256" key="2">
    <source>
        <dbReference type="ARBA" id="ARBA00007482"/>
    </source>
</evidence>
<proteinExistence type="inferred from homology"/>
<dbReference type="EC" id="3.6.1.13" evidence="3"/>
<comment type="function">
    <text evidence="8">Acts on ADP-mannose and ADP-glucose as well as ADP-ribose. Prevents glycogen biosynthesis. The reaction catalyzed by this enzyme is a limiting step of the gluconeogenic process.</text>
</comment>
<feature type="binding site" evidence="13">
    <location>
        <position position="106"/>
    </location>
    <ligand>
        <name>Mg(2+)</name>
        <dbReference type="ChEBI" id="CHEBI:18420"/>
        <label>1</label>
    </ligand>
</feature>
<evidence type="ECO:0000256" key="11">
    <source>
        <dbReference type="ARBA" id="ARBA00033056"/>
    </source>
</evidence>
<dbReference type="SUPFAM" id="SSF55811">
    <property type="entry name" value="Nudix"/>
    <property type="match status" value="1"/>
</dbReference>
<evidence type="ECO:0000256" key="4">
    <source>
        <dbReference type="ARBA" id="ARBA00013297"/>
    </source>
</evidence>
<feature type="binding site" evidence="13">
    <location>
        <position position="126"/>
    </location>
    <ligand>
        <name>Mg(2+)</name>
        <dbReference type="ChEBI" id="CHEBI:18420"/>
        <label>1</label>
    </ligand>
</feature>
<keyword evidence="5 13" id="KW-0479">Metal-binding</keyword>
<dbReference type="Gene3D" id="3.90.79.10">
    <property type="entry name" value="Nucleoside Triphosphate Pyrophosphohydrolase"/>
    <property type="match status" value="1"/>
</dbReference>
<protein>
    <recommendedName>
        <fullName evidence="4">ADP-ribose pyrophosphatase</fullName>
        <ecNumber evidence="3">3.6.1.13</ecNumber>
    </recommendedName>
    <alternativeName>
        <fullName evidence="9">ADP-ribose diphosphatase</fullName>
    </alternativeName>
    <alternativeName>
        <fullName evidence="11">ADP-ribose phosphohydrolase</fullName>
    </alternativeName>
    <alternativeName>
        <fullName evidence="10">Adenosine diphosphoribose pyrophosphatase</fullName>
    </alternativeName>
</protein>
<evidence type="ECO:0000256" key="10">
    <source>
        <dbReference type="ARBA" id="ARBA00030308"/>
    </source>
</evidence>
<evidence type="ECO:0000313" key="15">
    <source>
        <dbReference type="EMBL" id="KRG19537.1"/>
    </source>
</evidence>
<sequence length="218" mass="25099">MNYFKGESNMSKLPWKPAFTPADVDIQESKLVYDGHYQVYELHLKHKGFNRQWGPLVVREQIDRFDAACVILFDPQNDHIVMVEQIRIGLINRADKPSPWILEIVAGLIDQDETPEQTAVREAHEEAGCEVIKLIPICTFYNTPGGFTELSHVYCGLIKPIQHPLINEPEEDEDLKIHVFTWSQVKKLRDNAWITSASTQIAVQWLEKNREDLIATYG</sequence>
<dbReference type="EMBL" id="LKHV01000002">
    <property type="protein sequence ID" value="KRG19537.1"/>
    <property type="molecule type" value="Genomic_DNA"/>
</dbReference>
<dbReference type="GO" id="GO:0046872">
    <property type="term" value="F:metal ion binding"/>
    <property type="evidence" value="ECO:0007669"/>
    <property type="project" value="UniProtKB-KW"/>
</dbReference>
<reference evidence="15" key="1">
    <citation type="submission" date="2015-09" db="EMBL/GenBank/DDBJ databases">
        <title>Draft Genome Sequences of Two Novel Amoeba-resistant Intranuclear Bacteria, Candidatus Berkiella cookevillensis and Candidatus Berkiella aquae.</title>
        <authorList>
            <person name="Mehari Y.T."/>
            <person name="Arivett B.A."/>
            <person name="Farone A.L."/>
            <person name="Gunderson J.H."/>
            <person name="Farone M.B."/>
        </authorList>
    </citation>
    <scope>NUCLEOTIDE SEQUENCE [LARGE SCALE GENOMIC DNA]</scope>
    <source>
        <strain evidence="15">CC99</strain>
    </source>
</reference>
<evidence type="ECO:0000256" key="5">
    <source>
        <dbReference type="ARBA" id="ARBA00022723"/>
    </source>
</evidence>
<dbReference type="PANTHER" id="PTHR11839">
    <property type="entry name" value="UDP/ADP-SUGAR PYROPHOSPHATASE"/>
    <property type="match status" value="1"/>
</dbReference>
<keyword evidence="7 13" id="KW-0460">Magnesium</keyword>
<dbReference type="AlphaFoldDB" id="A0A0Q9YSM5"/>
<dbReference type="GO" id="GO:0019144">
    <property type="term" value="F:ADP-sugar diphosphatase activity"/>
    <property type="evidence" value="ECO:0007669"/>
    <property type="project" value="TreeGrafter"/>
</dbReference>
<evidence type="ECO:0000256" key="3">
    <source>
        <dbReference type="ARBA" id="ARBA00012453"/>
    </source>
</evidence>
<organism evidence="15">
    <name type="scientific">Candidatus Berkiella cookevillensis</name>
    <dbReference type="NCBI Taxonomy" id="437022"/>
    <lineage>
        <taxon>Bacteria</taxon>
        <taxon>Pseudomonadati</taxon>
        <taxon>Pseudomonadota</taxon>
        <taxon>Gammaproteobacteria</taxon>
        <taxon>Candidatus Berkiellales</taxon>
        <taxon>Candidatus Berkiellaceae</taxon>
        <taxon>Candidatus Berkiella</taxon>
    </lineage>
</organism>